<keyword evidence="1" id="KW-0732">Signal</keyword>
<reference evidence="2" key="1">
    <citation type="submission" date="2021-02" db="EMBL/GenBank/DDBJ databases">
        <title>Thiocyanate and organic carbon inputs drive convergent selection for specific autotrophic Afipia and Thiobacillus strains within complex microbiomes.</title>
        <authorList>
            <person name="Huddy R.J."/>
            <person name="Sachdeva R."/>
            <person name="Kadzinga F."/>
            <person name="Kantor R.S."/>
            <person name="Harrison S.T.L."/>
            <person name="Banfield J.F."/>
        </authorList>
    </citation>
    <scope>NUCLEOTIDE SEQUENCE</scope>
    <source>
        <strain evidence="2">SCN18_10_11_15_R4_P_38_20</strain>
    </source>
</reference>
<evidence type="ECO:0000313" key="2">
    <source>
        <dbReference type="EMBL" id="MBN9413611.1"/>
    </source>
</evidence>
<organism evidence="2 3">
    <name type="scientific">Candidatus Paracaedimonas acanthamoebae</name>
    <dbReference type="NCBI Taxonomy" id="244581"/>
    <lineage>
        <taxon>Bacteria</taxon>
        <taxon>Pseudomonadati</taxon>
        <taxon>Pseudomonadota</taxon>
        <taxon>Alphaproteobacteria</taxon>
        <taxon>Holosporales</taxon>
        <taxon>Caedimonadaceae</taxon>
        <taxon>Candidatus Paracaedimonas</taxon>
    </lineage>
</organism>
<feature type="chain" id="PRO_5035263007" evidence="1">
    <location>
        <begin position="23"/>
        <end position="258"/>
    </location>
</feature>
<comment type="caution">
    <text evidence="2">The sequence shown here is derived from an EMBL/GenBank/DDBJ whole genome shotgun (WGS) entry which is preliminary data.</text>
</comment>
<name>A0A8J7Q1I9_9PROT</name>
<sequence length="258" mass="29912">MFRKNYLYLSVVILFFSSPSFSTEFIVPEDLKTFNSSTYNALPLSVEADYLLKQNGNITKLLDESLAIANKYGIEEYFGFRLAHRHHDLSENEVMVEQFENLSTGPALITSVKKETSTEERTPASWLYTSSGLKVFEYSTDPQVKELYNKLMFNTSFFEEIRQVSLRLQLDQILAPAILGRQHFQHFNAEQPLYEQINAGIYASILINKPVEEIEKEKMIGGLIQTSWGLSSHKFPILCVTHCRYSDAEYRFHEYYHN</sequence>
<evidence type="ECO:0000256" key="1">
    <source>
        <dbReference type="SAM" id="SignalP"/>
    </source>
</evidence>
<feature type="signal peptide" evidence="1">
    <location>
        <begin position="1"/>
        <end position="22"/>
    </location>
</feature>
<gene>
    <name evidence="2" type="ORF">J0H12_06795</name>
</gene>
<proteinExistence type="predicted"/>
<protein>
    <submittedName>
        <fullName evidence="2">Uncharacterized protein</fullName>
    </submittedName>
</protein>
<dbReference type="AlphaFoldDB" id="A0A8J7Q1I9"/>
<evidence type="ECO:0000313" key="3">
    <source>
        <dbReference type="Proteomes" id="UP000664414"/>
    </source>
</evidence>
<dbReference type="EMBL" id="JAFKGL010000030">
    <property type="protein sequence ID" value="MBN9413611.1"/>
    <property type="molecule type" value="Genomic_DNA"/>
</dbReference>
<accession>A0A8J7Q1I9</accession>
<dbReference type="Proteomes" id="UP000664414">
    <property type="component" value="Unassembled WGS sequence"/>
</dbReference>